<proteinExistence type="predicted"/>
<accession>A0ABD7HLZ5</accession>
<reference evidence="2 3" key="1">
    <citation type="submission" date="2018-08" db="EMBL/GenBank/DDBJ databases">
        <title>Linezolid Resistance in Mycobacterium abscessus: MIC Distribution and Comprehensive Investigation of Resistance Mechanisms.</title>
        <authorList>
            <person name="Ye M."/>
            <person name="Xu L."/>
            <person name="Zou Y."/>
            <person name="Li B."/>
            <person name="Guo Q."/>
            <person name="Zhang Y."/>
            <person name="Zhan M."/>
            <person name="Xu B."/>
            <person name="Yu F."/>
            <person name="Zhang Z."/>
            <person name="Chu H."/>
        </authorList>
    </citation>
    <scope>NUCLEOTIDE SEQUENCE [LARGE SCALE GENOMIC DNA]</scope>
    <source>
        <strain evidence="2 3">G143</strain>
    </source>
</reference>
<evidence type="ECO:0000256" key="1">
    <source>
        <dbReference type="SAM" id="MobiDB-lite"/>
    </source>
</evidence>
<feature type="region of interest" description="Disordered" evidence="1">
    <location>
        <begin position="469"/>
        <end position="522"/>
    </location>
</feature>
<feature type="compositionally biased region" description="Pro residues" evidence="1">
    <location>
        <begin position="476"/>
        <end position="489"/>
    </location>
</feature>
<evidence type="ECO:0000313" key="3">
    <source>
        <dbReference type="Proteomes" id="UP000284557"/>
    </source>
</evidence>
<dbReference type="Proteomes" id="UP000284557">
    <property type="component" value="Unassembled WGS sequence"/>
</dbReference>
<dbReference type="AlphaFoldDB" id="A0ABD7HLZ5"/>
<organism evidence="2 3">
    <name type="scientific">Mycobacteroides abscessus</name>
    <dbReference type="NCBI Taxonomy" id="36809"/>
    <lineage>
        <taxon>Bacteria</taxon>
        <taxon>Bacillati</taxon>
        <taxon>Actinomycetota</taxon>
        <taxon>Actinomycetes</taxon>
        <taxon>Mycobacteriales</taxon>
        <taxon>Mycobacteriaceae</taxon>
        <taxon>Mycobacteroides</taxon>
    </lineage>
</organism>
<sequence length="522" mass="57621">MADKAAAVRPNVFVHDDRVSGPTGNTLFDKSPQTPGDIASLVRWLGKNRGLTSTTLWLLGEELAERYGWLDAAAELPEDATGKELAEAAGKFIVNEIKHAFEQVMERTVVVQRESYRFNVYPHWNQVGNSAPIVEIVVARLAGELADGHRGVLDNLRAEDPADLEPEIVTRVRFLAEQVKINTAGPGAILASRLADKTWSPPPPDGVWPIDNLAPTLFEPVQAAAQPVPKLGEKLVVVDQRRAVLAAMGTVRFGMGTPYEKPGNKIDWLAEESKLPCAAVDVTLPATDQLGIPYILRLHPLQQRDRPVQVRVSTITVRHMMAPTADGGLGMELDDIVFGDAWVWPDTSPKLATWAKHMRGYFELAGDDLSLQIMLKEMYSRYYNHFASQYSKGAHRQPIFPGLIRADMRCRALRYPPLIQKNEKSQGLLPVAAQTDAWFYIVPADFDIAVFNAYDTGQNGKYRVKDEPLMGTEAPEPTPPPATETPAPPVRQAHPQTSTSPDESTGHGGRGILNKLFGRDRR</sequence>
<comment type="caution">
    <text evidence="2">The sequence shown here is derived from an EMBL/GenBank/DDBJ whole genome shotgun (WGS) entry which is preliminary data.</text>
</comment>
<protein>
    <submittedName>
        <fullName evidence="2">Uncharacterized protein</fullName>
    </submittedName>
</protein>
<gene>
    <name evidence="2" type="ORF">D2E76_15935</name>
</gene>
<feature type="compositionally biased region" description="Polar residues" evidence="1">
    <location>
        <begin position="494"/>
        <end position="503"/>
    </location>
</feature>
<dbReference type="EMBL" id="QXBN01000012">
    <property type="protein sequence ID" value="RIT36749.1"/>
    <property type="molecule type" value="Genomic_DNA"/>
</dbReference>
<dbReference type="RefSeq" id="WP_119596406.1">
    <property type="nucleotide sequence ID" value="NZ_QXBN01000012.1"/>
</dbReference>
<name>A0ABD7HLZ5_9MYCO</name>
<evidence type="ECO:0000313" key="2">
    <source>
        <dbReference type="EMBL" id="RIT36749.1"/>
    </source>
</evidence>